<evidence type="ECO:0000256" key="1">
    <source>
        <dbReference type="SAM" id="MobiDB-lite"/>
    </source>
</evidence>
<reference evidence="2" key="1">
    <citation type="journal article" date="2002" name="Nature">
        <title>The genome sequence and structure of rice chromosome 1.</title>
        <authorList>
            <person name="Sasaki T."/>
            <person name="Matsumoto T."/>
            <person name="Yamamoto K."/>
            <person name="Sakata K."/>
            <person name="Baba T."/>
            <person name="Katayose Y."/>
            <person name="Wu J."/>
            <person name="Niimura Y."/>
            <person name="Cheng Z."/>
            <person name="Nagamura Y."/>
            <person name="Antonio B.A."/>
            <person name="Kanamori H."/>
            <person name="Hosokawa S."/>
            <person name="Masukawa M."/>
            <person name="Arikawa K."/>
            <person name="Chiden Y."/>
            <person name="Hayashi M."/>
            <person name="Okamoto M."/>
            <person name="Ando T."/>
            <person name="Aoki H."/>
            <person name="Arita K."/>
            <person name="Hamada M."/>
            <person name="Harada C."/>
            <person name="Hijishita S."/>
            <person name="Honda M."/>
            <person name="Ichikawa Y."/>
            <person name="Idonuma A."/>
            <person name="Iijima M."/>
            <person name="Ikeda M."/>
            <person name="Ikeno M."/>
            <person name="Itoh S."/>
            <person name="Itoh T."/>
            <person name="Itoh Y."/>
            <person name="Itoh Y."/>
            <person name="Iwabuchi A."/>
            <person name="Kamiya K."/>
            <person name="Karasawa W."/>
            <person name="Katagiri S."/>
            <person name="Kikuta A."/>
            <person name="Kobayashi N."/>
            <person name="Kono I."/>
            <person name="Machita K."/>
            <person name="Maehara T."/>
            <person name="Mizuno H."/>
            <person name="Mizubayashi T."/>
            <person name="Mukai Y."/>
            <person name="Nagasaki H."/>
            <person name="Nakashima M."/>
            <person name="Nakama Y."/>
            <person name="Nakamichi Y."/>
            <person name="Nakamura M."/>
            <person name="Namiki N."/>
            <person name="Negishi M."/>
            <person name="Ohta I."/>
            <person name="Ono N."/>
            <person name="Saji S."/>
            <person name="Sakai K."/>
            <person name="Shibata M."/>
            <person name="Shimokawa T."/>
            <person name="Shomura A."/>
            <person name="Song J."/>
            <person name="Takazaki Y."/>
            <person name="Terasawa K."/>
            <person name="Tsuji K."/>
            <person name="Waki K."/>
            <person name="Yamagata H."/>
            <person name="Yamane H."/>
            <person name="Yoshiki S."/>
            <person name="Yoshihara R."/>
            <person name="Yukawa K."/>
            <person name="Zhong H."/>
            <person name="Iwama H."/>
            <person name="Endo T."/>
            <person name="Ito H."/>
            <person name="Hahn J.H."/>
            <person name="Kim H.I."/>
            <person name="Eun M.Y."/>
            <person name="Yano M."/>
            <person name="Jiang J."/>
            <person name="Gojobori T."/>
        </authorList>
    </citation>
    <scope>NUCLEOTIDE SEQUENCE [LARGE SCALE GENOMIC DNA]</scope>
</reference>
<proteinExistence type="predicted"/>
<feature type="compositionally biased region" description="Basic and acidic residues" evidence="1">
    <location>
        <begin position="22"/>
        <end position="35"/>
    </location>
</feature>
<gene>
    <name evidence="2" type="primary">OSJNBa0083M16.43</name>
</gene>
<dbReference type="EMBL" id="AP003214">
    <property type="protein sequence ID" value="BAD52813.1"/>
    <property type="molecule type" value="Genomic_DNA"/>
</dbReference>
<evidence type="ECO:0000313" key="2">
    <source>
        <dbReference type="EMBL" id="BAD52813.1"/>
    </source>
</evidence>
<sequence length="203" mass="22132">MERALQAVGAEGEVEEEAEEGAGEHDRVGAEHGELHGIWSDEAGRQRRRGGGMGEDVDDSRGERKRGGEGDSAPGWVNSGRDGVGGGAGHRRSGPRPPPPTIWPLLRPSPARPPAAASPHPTLVNRKREKERGRLKKLIVCSIGLGLRFTLRWKKYTKENAGEAEHEHHAGGRSWRSSCGCLYMNLVRVKMENGDEKLEIDAV</sequence>
<feature type="compositionally biased region" description="Acidic residues" evidence="1">
    <location>
        <begin position="12"/>
        <end position="21"/>
    </location>
</feature>
<feature type="region of interest" description="Disordered" evidence="1">
    <location>
        <begin position="1"/>
        <end position="124"/>
    </location>
</feature>
<dbReference type="Proteomes" id="UP000817658">
    <property type="component" value="Chromosome 1"/>
</dbReference>
<accession>Q5ZCM5</accession>
<dbReference type="AlphaFoldDB" id="Q5ZCM5"/>
<feature type="compositionally biased region" description="Low complexity" evidence="1">
    <location>
        <begin position="103"/>
        <end position="119"/>
    </location>
</feature>
<feature type="compositionally biased region" description="Basic and acidic residues" evidence="1">
    <location>
        <begin position="59"/>
        <end position="69"/>
    </location>
</feature>
<name>Q5ZCM5_ORYSJ</name>
<organism evidence="2">
    <name type="scientific">Oryza sativa subsp. japonica</name>
    <name type="common">Rice</name>
    <dbReference type="NCBI Taxonomy" id="39947"/>
    <lineage>
        <taxon>Eukaryota</taxon>
        <taxon>Viridiplantae</taxon>
        <taxon>Streptophyta</taxon>
        <taxon>Embryophyta</taxon>
        <taxon>Tracheophyta</taxon>
        <taxon>Spermatophyta</taxon>
        <taxon>Magnoliopsida</taxon>
        <taxon>Liliopsida</taxon>
        <taxon>Poales</taxon>
        <taxon>Poaceae</taxon>
        <taxon>BOP clade</taxon>
        <taxon>Oryzoideae</taxon>
        <taxon>Oryzeae</taxon>
        <taxon>Oryzinae</taxon>
        <taxon>Oryza</taxon>
        <taxon>Oryza sativa</taxon>
    </lineage>
</organism>
<protein>
    <submittedName>
        <fullName evidence="2">Uncharacterized protein</fullName>
    </submittedName>
</protein>